<proteinExistence type="predicted"/>
<name>A0ABP4S8T2_9MICO</name>
<evidence type="ECO:0008006" key="3">
    <source>
        <dbReference type="Google" id="ProtNLM"/>
    </source>
</evidence>
<dbReference type="Proteomes" id="UP001500596">
    <property type="component" value="Unassembled WGS sequence"/>
</dbReference>
<evidence type="ECO:0000313" key="2">
    <source>
        <dbReference type="Proteomes" id="UP001500596"/>
    </source>
</evidence>
<organism evidence="1 2">
    <name type="scientific">Microbacterium lacus</name>
    <dbReference type="NCBI Taxonomy" id="415217"/>
    <lineage>
        <taxon>Bacteria</taxon>
        <taxon>Bacillati</taxon>
        <taxon>Actinomycetota</taxon>
        <taxon>Actinomycetes</taxon>
        <taxon>Micrococcales</taxon>
        <taxon>Microbacteriaceae</taxon>
        <taxon>Microbacterium</taxon>
    </lineage>
</organism>
<protein>
    <recommendedName>
        <fullName evidence="3">Transcriptional regulator, AbiEi antitoxin, Type IV TA system</fullName>
    </recommendedName>
</protein>
<accession>A0ABP4S8T2</accession>
<keyword evidence="2" id="KW-1185">Reference proteome</keyword>
<comment type="caution">
    <text evidence="1">The sequence shown here is derived from an EMBL/GenBank/DDBJ whole genome shotgun (WGS) entry which is preliminary data.</text>
</comment>
<gene>
    <name evidence="1" type="ORF">GCM10009807_07540</name>
</gene>
<sequence>MWVTGIPNRALLVTRTRAERERGLDYGGVAGDGLMRLRPGVRVHAADWERLYGEARLRTLAHAVALRTESPRATNSHTTAAAIHGLPLFRTRADRVHLTIPGPSSRHDSPDVVRHHLPLSEADVEIIDGLRVTTLSRTVYDVIRMTSLEAGVSCFDAALRQVAWDDDTREYDAVAAAGFRQGVLDRIIAHTGARGIRHARFVTDFADGRAHLPGESVSRLWMWQLGMPDPELQRRVELDIGGLALLDFAWPALGRWAEFDGAVKYTDPGMLAGRSADEVRHLQNAREDAVRRATGWEVSRWGWDQAPSFASFAALMRRLRFTI</sequence>
<evidence type="ECO:0000313" key="1">
    <source>
        <dbReference type="EMBL" id="GAA1665867.1"/>
    </source>
</evidence>
<reference evidence="2" key="1">
    <citation type="journal article" date="2019" name="Int. J. Syst. Evol. Microbiol.">
        <title>The Global Catalogue of Microorganisms (GCM) 10K type strain sequencing project: providing services to taxonomists for standard genome sequencing and annotation.</title>
        <authorList>
            <consortium name="The Broad Institute Genomics Platform"/>
            <consortium name="The Broad Institute Genome Sequencing Center for Infectious Disease"/>
            <person name="Wu L."/>
            <person name="Ma J."/>
        </authorList>
    </citation>
    <scope>NUCLEOTIDE SEQUENCE [LARGE SCALE GENOMIC DNA]</scope>
    <source>
        <strain evidence="2">JCM 15575</strain>
    </source>
</reference>
<dbReference type="EMBL" id="BAAAPK010000001">
    <property type="protein sequence ID" value="GAA1665867.1"/>
    <property type="molecule type" value="Genomic_DNA"/>
</dbReference>